<protein>
    <submittedName>
        <fullName evidence="1">Uncharacterized protein</fullName>
    </submittedName>
</protein>
<dbReference type="Proteomes" id="UP000507954">
    <property type="component" value="Unassembled WGS sequence"/>
</dbReference>
<gene>
    <name evidence="1" type="ORF">EMEDMD4_530095</name>
</gene>
<dbReference type="EMBL" id="CABFNB010000121">
    <property type="protein sequence ID" value="VTZ63888.1"/>
    <property type="molecule type" value="Genomic_DNA"/>
</dbReference>
<accession>A0A508X238</accession>
<dbReference type="AlphaFoldDB" id="A0A508X238"/>
<sequence length="66" mass="7046">MKREGANGSSPVSQWLFGARNGRAAFASIDAPRRQPCASSTIQHCCLELVAGTGQPCVERVEDQAK</sequence>
<organism evidence="1">
    <name type="scientific">Sinorhizobium medicae</name>
    <dbReference type="NCBI Taxonomy" id="110321"/>
    <lineage>
        <taxon>Bacteria</taxon>
        <taxon>Pseudomonadati</taxon>
        <taxon>Pseudomonadota</taxon>
        <taxon>Alphaproteobacteria</taxon>
        <taxon>Hyphomicrobiales</taxon>
        <taxon>Rhizobiaceae</taxon>
        <taxon>Sinorhizobium/Ensifer group</taxon>
        <taxon>Sinorhizobium</taxon>
    </lineage>
</organism>
<proteinExistence type="predicted"/>
<name>A0A508X238_9HYPH</name>
<reference evidence="1" key="1">
    <citation type="submission" date="2019-06" db="EMBL/GenBank/DDBJ databases">
        <authorList>
            <person name="Le Quere A."/>
            <person name="Colella S."/>
        </authorList>
    </citation>
    <scope>NUCLEOTIDE SEQUENCE</scope>
    <source>
        <strain evidence="1">EmedicaeMD41</strain>
    </source>
</reference>
<evidence type="ECO:0000313" key="1">
    <source>
        <dbReference type="EMBL" id="VTZ63888.1"/>
    </source>
</evidence>